<dbReference type="Gene3D" id="3.40.309.10">
    <property type="entry name" value="Aldehyde Dehydrogenase, Chain A, domain 2"/>
    <property type="match status" value="1"/>
</dbReference>
<dbReference type="RefSeq" id="WP_110040310.1">
    <property type="nucleotide sequence ID" value="NZ_QGTL01000011.1"/>
</dbReference>
<gene>
    <name evidence="9" type="ORF">DFR69_1115</name>
</gene>
<feature type="domain" description="Aldehyde dehydrogenase" evidence="8">
    <location>
        <begin position="5"/>
        <end position="440"/>
    </location>
</feature>
<keyword evidence="2 4" id="KW-0560">Oxidoreductase</keyword>
<dbReference type="SUPFAM" id="SSF53720">
    <property type="entry name" value="ALDH-like"/>
    <property type="match status" value="1"/>
</dbReference>
<dbReference type="AlphaFoldDB" id="A0A317N6S7"/>
<dbReference type="InterPro" id="IPR016163">
    <property type="entry name" value="Ald_DH_C"/>
</dbReference>
<proteinExistence type="inferred from homology"/>
<dbReference type="Pfam" id="PF00171">
    <property type="entry name" value="Aldedh"/>
    <property type="match status" value="1"/>
</dbReference>
<evidence type="ECO:0000313" key="9">
    <source>
        <dbReference type="EMBL" id="PWV71016.1"/>
    </source>
</evidence>
<reference evidence="9 10" key="1">
    <citation type="submission" date="2018-05" db="EMBL/GenBank/DDBJ databases">
        <title>Genomic Encyclopedia of Type Strains, Phase IV (KMG-IV): sequencing the most valuable type-strain genomes for metagenomic binning, comparative biology and taxonomic classification.</title>
        <authorList>
            <person name="Goeker M."/>
        </authorList>
    </citation>
    <scope>NUCLEOTIDE SEQUENCE [LARGE SCALE GENOMIC DNA]</scope>
    <source>
        <strain evidence="9 10">DSM 44717</strain>
    </source>
</reference>
<keyword evidence="10" id="KW-1185">Reference proteome</keyword>
<evidence type="ECO:0000256" key="3">
    <source>
        <dbReference type="ARBA" id="ARBA00023027"/>
    </source>
</evidence>
<dbReference type="InterPro" id="IPR016162">
    <property type="entry name" value="Ald_DH_N"/>
</dbReference>
<dbReference type="EMBL" id="QGTL01000011">
    <property type="protein sequence ID" value="PWV71016.1"/>
    <property type="molecule type" value="Genomic_DNA"/>
</dbReference>
<dbReference type="GO" id="GO:0005737">
    <property type="term" value="C:cytoplasm"/>
    <property type="evidence" value="ECO:0007669"/>
    <property type="project" value="TreeGrafter"/>
</dbReference>
<comment type="similarity">
    <text evidence="1 4 7">Belongs to the aldehyde dehydrogenase family.</text>
</comment>
<dbReference type="PROSITE" id="PS00070">
    <property type="entry name" value="ALDEHYDE_DEHYDR_CYS"/>
    <property type="match status" value="1"/>
</dbReference>
<feature type="active site" evidence="5 6">
    <location>
        <position position="214"/>
    </location>
</feature>
<protein>
    <recommendedName>
        <fullName evidence="4">Aldehyde dehydrogenase</fullName>
    </recommendedName>
</protein>
<evidence type="ECO:0000256" key="7">
    <source>
        <dbReference type="RuleBase" id="RU003345"/>
    </source>
</evidence>
<dbReference type="Proteomes" id="UP000246410">
    <property type="component" value="Unassembled WGS sequence"/>
</dbReference>
<dbReference type="InterPro" id="IPR029510">
    <property type="entry name" value="Ald_DH_CS_GLU"/>
</dbReference>
<keyword evidence="3" id="KW-0520">NAD</keyword>
<feature type="active site" evidence="5">
    <location>
        <position position="248"/>
    </location>
</feature>
<dbReference type="PROSITE" id="PS00687">
    <property type="entry name" value="ALDEHYDE_DEHYDR_GLU"/>
    <property type="match status" value="1"/>
</dbReference>
<evidence type="ECO:0000256" key="4">
    <source>
        <dbReference type="PIRNR" id="PIRNR036492"/>
    </source>
</evidence>
<evidence type="ECO:0000313" key="10">
    <source>
        <dbReference type="Proteomes" id="UP000246410"/>
    </source>
</evidence>
<evidence type="ECO:0000256" key="2">
    <source>
        <dbReference type="ARBA" id="ARBA00023002"/>
    </source>
</evidence>
<dbReference type="PIRSF" id="PIRSF036492">
    <property type="entry name" value="ALDH"/>
    <property type="match status" value="1"/>
</dbReference>
<sequence>MAGQSSPVAPVVARARSLFDAGATRALAERERRLRDLRAMITDNEPALEAALWSDLHKSAAEAQFTEIGVVVAEINHALRQLRGWAKPRRASIPVGLWPASARLVPEPLGVVLVIAPWNYPLQLLLDPLVGVLAAGNTAVLKPSEMAPATSALIARLVPQYFRDGAVAVVEGGVAETTELLEQRFDHIVFTGSGTVGRVVMRAAAEHLTPVTLELGGKSPVWFDDDDNIEEVARRLAWAKYTNAGQTCVAPDYVMTTPDRIPALTAALRAAITDLWGADPSAGKDYGRIVSDRHFDRLTALLADADIVVGGQHDRTERYLAPTVVTFAQTSEHPVVGPDAHHPLLREEIFGPILPIVAVGSPQEAVAVINRWEKPLALYVFSDSPQTRRLFEEQTSSGAVVHNAAIIHVAATEIPFGGIGASGMGAYHGEYSWRAFSHEKPVVTKPLRPDTLRLVQPPTHPLQRLARWIMRR</sequence>
<dbReference type="GO" id="GO:0004029">
    <property type="term" value="F:aldehyde dehydrogenase (NAD+) activity"/>
    <property type="evidence" value="ECO:0007669"/>
    <property type="project" value="TreeGrafter"/>
</dbReference>
<evidence type="ECO:0000256" key="1">
    <source>
        <dbReference type="ARBA" id="ARBA00009986"/>
    </source>
</evidence>
<comment type="caution">
    <text evidence="9">The sequence shown here is derived from an EMBL/GenBank/DDBJ whole genome shotgun (WGS) entry which is preliminary data.</text>
</comment>
<dbReference type="InterPro" id="IPR012394">
    <property type="entry name" value="Aldehyde_DH_NAD(P)"/>
</dbReference>
<name>A0A317N6S7_9NOCA</name>
<evidence type="ECO:0000259" key="8">
    <source>
        <dbReference type="Pfam" id="PF00171"/>
    </source>
</evidence>
<dbReference type="FunFam" id="3.40.309.10:FF:000003">
    <property type="entry name" value="Aldehyde dehydrogenase"/>
    <property type="match status" value="1"/>
</dbReference>
<dbReference type="FunFam" id="3.40.605.10:FF:000004">
    <property type="entry name" value="Aldehyde dehydrogenase"/>
    <property type="match status" value="1"/>
</dbReference>
<accession>A0A317N6S7</accession>
<evidence type="ECO:0000256" key="6">
    <source>
        <dbReference type="PROSITE-ProRule" id="PRU10007"/>
    </source>
</evidence>
<dbReference type="PANTHER" id="PTHR43570">
    <property type="entry name" value="ALDEHYDE DEHYDROGENASE"/>
    <property type="match status" value="1"/>
</dbReference>
<dbReference type="InterPro" id="IPR016161">
    <property type="entry name" value="Ald_DH/histidinol_DH"/>
</dbReference>
<dbReference type="Gene3D" id="3.40.605.10">
    <property type="entry name" value="Aldehyde Dehydrogenase, Chain A, domain 1"/>
    <property type="match status" value="1"/>
</dbReference>
<evidence type="ECO:0000256" key="5">
    <source>
        <dbReference type="PIRSR" id="PIRSR036492-1"/>
    </source>
</evidence>
<dbReference type="InterPro" id="IPR016160">
    <property type="entry name" value="Ald_DH_CS_CYS"/>
</dbReference>
<dbReference type="CDD" id="cd07087">
    <property type="entry name" value="ALDH_F3-13-14_CALDH-like"/>
    <property type="match status" value="1"/>
</dbReference>
<organism evidence="9 10">
    <name type="scientific">Nocardia neocaledoniensis</name>
    <dbReference type="NCBI Taxonomy" id="236511"/>
    <lineage>
        <taxon>Bacteria</taxon>
        <taxon>Bacillati</taxon>
        <taxon>Actinomycetota</taxon>
        <taxon>Actinomycetes</taxon>
        <taxon>Mycobacteriales</taxon>
        <taxon>Nocardiaceae</taxon>
        <taxon>Nocardia</taxon>
    </lineage>
</organism>
<dbReference type="InterPro" id="IPR015590">
    <property type="entry name" value="Aldehyde_DH_dom"/>
</dbReference>
<dbReference type="PANTHER" id="PTHR43570:SF16">
    <property type="entry name" value="ALDEHYDE DEHYDROGENASE TYPE III, ISOFORM Q"/>
    <property type="match status" value="1"/>
</dbReference>
<dbReference type="GO" id="GO:0006081">
    <property type="term" value="P:aldehyde metabolic process"/>
    <property type="evidence" value="ECO:0007669"/>
    <property type="project" value="InterPro"/>
</dbReference>